<feature type="transmembrane region" description="Helical" evidence="1">
    <location>
        <begin position="59"/>
        <end position="87"/>
    </location>
</feature>
<proteinExistence type="predicted"/>
<keyword evidence="1" id="KW-0472">Membrane</keyword>
<dbReference type="RefSeq" id="WP_146394399.1">
    <property type="nucleotide sequence ID" value="NZ_SJPK01000061.1"/>
</dbReference>
<feature type="transmembrane region" description="Helical" evidence="1">
    <location>
        <begin position="123"/>
        <end position="144"/>
    </location>
</feature>
<evidence type="ECO:0000313" key="3">
    <source>
        <dbReference type="Proteomes" id="UP000318053"/>
    </source>
</evidence>
<keyword evidence="1" id="KW-1133">Transmembrane helix</keyword>
<feature type="transmembrane region" description="Helical" evidence="1">
    <location>
        <begin position="12"/>
        <end position="39"/>
    </location>
</feature>
<evidence type="ECO:0000256" key="1">
    <source>
        <dbReference type="SAM" id="Phobius"/>
    </source>
</evidence>
<accession>A0A5C5WIZ1</accession>
<evidence type="ECO:0000313" key="2">
    <source>
        <dbReference type="EMBL" id="TWT49981.1"/>
    </source>
</evidence>
<feature type="transmembrane region" description="Helical" evidence="1">
    <location>
        <begin position="181"/>
        <end position="202"/>
    </location>
</feature>
<dbReference type="Proteomes" id="UP000318053">
    <property type="component" value="Unassembled WGS sequence"/>
</dbReference>
<organism evidence="2 3">
    <name type="scientific">Allorhodopirellula solitaria</name>
    <dbReference type="NCBI Taxonomy" id="2527987"/>
    <lineage>
        <taxon>Bacteria</taxon>
        <taxon>Pseudomonadati</taxon>
        <taxon>Planctomycetota</taxon>
        <taxon>Planctomycetia</taxon>
        <taxon>Pirellulales</taxon>
        <taxon>Pirellulaceae</taxon>
        <taxon>Allorhodopirellula</taxon>
    </lineage>
</organism>
<keyword evidence="3" id="KW-1185">Reference proteome</keyword>
<name>A0A5C5WIZ1_9BACT</name>
<keyword evidence="1" id="KW-0812">Transmembrane</keyword>
<feature type="transmembrane region" description="Helical" evidence="1">
    <location>
        <begin position="214"/>
        <end position="233"/>
    </location>
</feature>
<gene>
    <name evidence="2" type="ORF">CA85_52890</name>
</gene>
<protein>
    <submittedName>
        <fullName evidence="2">Uncharacterized protein</fullName>
    </submittedName>
</protein>
<dbReference type="EMBL" id="SJPK01000061">
    <property type="protein sequence ID" value="TWT49981.1"/>
    <property type="molecule type" value="Genomic_DNA"/>
</dbReference>
<reference evidence="2 3" key="1">
    <citation type="submission" date="2019-02" db="EMBL/GenBank/DDBJ databases">
        <title>Deep-cultivation of Planctomycetes and their phenomic and genomic characterization uncovers novel biology.</title>
        <authorList>
            <person name="Wiegand S."/>
            <person name="Jogler M."/>
            <person name="Boedeker C."/>
            <person name="Pinto D."/>
            <person name="Vollmers J."/>
            <person name="Rivas-Marin E."/>
            <person name="Kohn T."/>
            <person name="Peeters S.H."/>
            <person name="Heuer A."/>
            <person name="Rast P."/>
            <person name="Oberbeckmann S."/>
            <person name="Bunk B."/>
            <person name="Jeske O."/>
            <person name="Meyerdierks A."/>
            <person name="Storesund J.E."/>
            <person name="Kallscheuer N."/>
            <person name="Luecker S."/>
            <person name="Lage O.M."/>
            <person name="Pohl T."/>
            <person name="Merkel B.J."/>
            <person name="Hornburger P."/>
            <person name="Mueller R.-W."/>
            <person name="Bruemmer F."/>
            <person name="Labrenz M."/>
            <person name="Spormann A.M."/>
            <person name="Op Den Camp H."/>
            <person name="Overmann J."/>
            <person name="Amann R."/>
            <person name="Jetten M.S.M."/>
            <person name="Mascher T."/>
            <person name="Medema M.H."/>
            <person name="Devos D.P."/>
            <person name="Kaster A.-K."/>
            <person name="Ovreas L."/>
            <person name="Rohde M."/>
            <person name="Galperin M.Y."/>
            <person name="Jogler C."/>
        </authorList>
    </citation>
    <scope>NUCLEOTIDE SEQUENCE [LARGE SCALE GENOMIC DNA]</scope>
    <source>
        <strain evidence="2 3">CA85</strain>
    </source>
</reference>
<feature type="transmembrane region" description="Helical" evidence="1">
    <location>
        <begin position="94"/>
        <end position="111"/>
    </location>
</feature>
<dbReference type="AlphaFoldDB" id="A0A5C5WIZ1"/>
<comment type="caution">
    <text evidence="2">The sequence shown here is derived from an EMBL/GenBank/DDBJ whole genome shotgun (WGS) entry which is preliminary data.</text>
</comment>
<sequence length="250" mass="27241">MIQMSRENLRWFNTAMHVVAFLELVVFAAVAPVSLLVAPEDSGETKSLLLPENASATKFVVGLGIATIIGFCLLIPAMWVGVIFCALRKAHTKKLGVSLIAITALYAIAGHPPEPETHAIPMIRSGIAFGCGLVALAATFLIVYSNRIERFDTSTLYQDDDADAPSEKKTTNELPAEAKQVIIRLSLFVVSVLIAFLVTFLLGRFTQFEKEPMYLTLSFFGMLGTSMLVTGLINEQTLVAFVPWAKAEKS</sequence>